<dbReference type="OrthoDB" id="981489at2"/>
<evidence type="ECO:0000256" key="1">
    <source>
        <dbReference type="SAM" id="Phobius"/>
    </source>
</evidence>
<keyword evidence="1" id="KW-0812">Transmembrane</keyword>
<protein>
    <submittedName>
        <fullName evidence="2">Uncharacterized protein</fullName>
    </submittedName>
</protein>
<evidence type="ECO:0000313" key="2">
    <source>
        <dbReference type="EMBL" id="SDF64582.1"/>
    </source>
</evidence>
<keyword evidence="3" id="KW-1185">Reference proteome</keyword>
<keyword evidence="1" id="KW-0472">Membrane</keyword>
<dbReference type="Proteomes" id="UP000199203">
    <property type="component" value="Unassembled WGS sequence"/>
</dbReference>
<evidence type="ECO:0000313" key="3">
    <source>
        <dbReference type="Proteomes" id="UP000199203"/>
    </source>
</evidence>
<feature type="transmembrane region" description="Helical" evidence="1">
    <location>
        <begin position="107"/>
        <end position="124"/>
    </location>
</feature>
<feature type="transmembrane region" description="Helical" evidence="1">
    <location>
        <begin position="20"/>
        <end position="41"/>
    </location>
</feature>
<proteinExistence type="predicted"/>
<dbReference type="STRING" id="454006.SAMN05421825_1808"/>
<sequence length="162" mass="18599">MDFIQYLQNWTKADINQGKWMIGIAILIILPICILFIQTSNSLQKGMLIPLCLLLLMNISYGSYLLISKSKHAEQTSKSFQLKPKETTENEVAKIKADDKSYTMTKYAWAGLLILSVICFFIFNKDYFRGLSLGFAIMFMGMLVIDVFLHHSLKLYLLNVIK</sequence>
<feature type="transmembrane region" description="Helical" evidence="1">
    <location>
        <begin position="130"/>
        <end position="149"/>
    </location>
</feature>
<organism evidence="2 3">
    <name type="scientific">Epilithonimonas hungarica</name>
    <dbReference type="NCBI Taxonomy" id="454006"/>
    <lineage>
        <taxon>Bacteria</taxon>
        <taxon>Pseudomonadati</taxon>
        <taxon>Bacteroidota</taxon>
        <taxon>Flavobacteriia</taxon>
        <taxon>Flavobacteriales</taxon>
        <taxon>Weeksellaceae</taxon>
        <taxon>Chryseobacterium group</taxon>
        <taxon>Epilithonimonas</taxon>
    </lineage>
</organism>
<accession>A0A1G7MS44</accession>
<name>A0A1G7MS44_9FLAO</name>
<dbReference type="EMBL" id="FNBH01000002">
    <property type="protein sequence ID" value="SDF64582.1"/>
    <property type="molecule type" value="Genomic_DNA"/>
</dbReference>
<reference evidence="3" key="1">
    <citation type="submission" date="2016-10" db="EMBL/GenBank/DDBJ databases">
        <authorList>
            <person name="Varghese N."/>
            <person name="Submissions S."/>
        </authorList>
    </citation>
    <scope>NUCLEOTIDE SEQUENCE [LARGE SCALE GENOMIC DNA]</scope>
    <source>
        <strain evidence="3">DSM 19684</strain>
    </source>
</reference>
<feature type="transmembrane region" description="Helical" evidence="1">
    <location>
        <begin position="47"/>
        <end position="67"/>
    </location>
</feature>
<dbReference type="AlphaFoldDB" id="A0A1G7MS44"/>
<dbReference type="RefSeq" id="WP_089873159.1">
    <property type="nucleotide sequence ID" value="NZ_FNBH01000002.1"/>
</dbReference>
<keyword evidence="1" id="KW-1133">Transmembrane helix</keyword>
<gene>
    <name evidence="2" type="ORF">SAMN05421825_1808</name>
</gene>